<evidence type="ECO:0000256" key="1">
    <source>
        <dbReference type="SAM" id="Coils"/>
    </source>
</evidence>
<evidence type="ECO:0000313" key="4">
    <source>
        <dbReference type="Proteomes" id="UP000600449"/>
    </source>
</evidence>
<comment type="caution">
    <text evidence="3">The sequence shown here is derived from an EMBL/GenBank/DDBJ whole genome shotgun (WGS) entry which is preliminary data.</text>
</comment>
<gene>
    <name evidence="3" type="ORF">GCM10011322_48020</name>
</gene>
<accession>A0A917VAL7</accession>
<evidence type="ECO:0000313" key="3">
    <source>
        <dbReference type="EMBL" id="GGK55786.1"/>
    </source>
</evidence>
<feature type="compositionally biased region" description="Low complexity" evidence="2">
    <location>
        <begin position="179"/>
        <end position="192"/>
    </location>
</feature>
<keyword evidence="4" id="KW-1185">Reference proteome</keyword>
<sequence length="192" mass="21678">MVKRSFTLRSYAPSEMEETTSSLLARVTGGDRFDEVEPRTSMPEAELIARLRAHFAREEVADVEIDEIENNDVEARLSAIAAAMNEALKAAQLRVDMIEAKAELAERRFNDVEAKLRQATARWQAAEQRAAKAERFLAQFHAMIGACSTIEGRSRSRRHPRQPRVRRGPPERPTRSHASGRSPSRRSCPPRT</sequence>
<keyword evidence="1" id="KW-0175">Coiled coil</keyword>
<reference evidence="3 4" key="1">
    <citation type="journal article" date="2014" name="Int. J. Syst. Evol. Microbiol.">
        <title>Complete genome sequence of Corynebacterium casei LMG S-19264T (=DSM 44701T), isolated from a smear-ripened cheese.</title>
        <authorList>
            <consortium name="US DOE Joint Genome Institute (JGI-PGF)"/>
            <person name="Walter F."/>
            <person name="Albersmeier A."/>
            <person name="Kalinowski J."/>
            <person name="Ruckert C."/>
        </authorList>
    </citation>
    <scope>NUCLEOTIDE SEQUENCE [LARGE SCALE GENOMIC DNA]</scope>
    <source>
        <strain evidence="3 4">CGMCC 1.9161</strain>
    </source>
</reference>
<proteinExistence type="predicted"/>
<feature type="coiled-coil region" evidence="1">
    <location>
        <begin position="81"/>
        <end position="129"/>
    </location>
</feature>
<organism evidence="3 4">
    <name type="scientific">Salinarimonas ramus</name>
    <dbReference type="NCBI Taxonomy" id="690164"/>
    <lineage>
        <taxon>Bacteria</taxon>
        <taxon>Pseudomonadati</taxon>
        <taxon>Pseudomonadota</taxon>
        <taxon>Alphaproteobacteria</taxon>
        <taxon>Hyphomicrobiales</taxon>
        <taxon>Salinarimonadaceae</taxon>
        <taxon>Salinarimonas</taxon>
    </lineage>
</organism>
<dbReference type="EMBL" id="BMMF01000027">
    <property type="protein sequence ID" value="GGK55786.1"/>
    <property type="molecule type" value="Genomic_DNA"/>
</dbReference>
<name>A0A917VAL7_9HYPH</name>
<feature type="region of interest" description="Disordered" evidence="2">
    <location>
        <begin position="149"/>
        <end position="192"/>
    </location>
</feature>
<protein>
    <submittedName>
        <fullName evidence="3">Uncharacterized protein</fullName>
    </submittedName>
</protein>
<dbReference type="Proteomes" id="UP000600449">
    <property type="component" value="Unassembled WGS sequence"/>
</dbReference>
<dbReference type="AlphaFoldDB" id="A0A917VAL7"/>
<evidence type="ECO:0000256" key="2">
    <source>
        <dbReference type="SAM" id="MobiDB-lite"/>
    </source>
</evidence>
<feature type="compositionally biased region" description="Basic residues" evidence="2">
    <location>
        <begin position="155"/>
        <end position="167"/>
    </location>
</feature>